<feature type="binding site" evidence="3">
    <location>
        <begin position="81"/>
        <end position="84"/>
    </location>
    <ligand>
        <name>substrate</name>
    </ligand>
</feature>
<accession>A0A9X3P8S5</accession>
<dbReference type="PANTHER" id="PTHR46517:SF1">
    <property type="entry name" value="FRUCTOSE-2,6-BISPHOSPHATASE TIGAR"/>
    <property type="match status" value="1"/>
</dbReference>
<dbReference type="Proteomes" id="UP001146067">
    <property type="component" value="Unassembled WGS sequence"/>
</dbReference>
<keyword evidence="1" id="KW-0378">Hydrolase</keyword>
<dbReference type="SUPFAM" id="SSF53254">
    <property type="entry name" value="Phosphoglycerate mutase-like"/>
    <property type="match status" value="1"/>
</dbReference>
<reference evidence="4" key="1">
    <citation type="submission" date="2022-12" db="EMBL/GenBank/DDBJ databases">
        <title>Gycomyces niveus sp.nov.,a novel actinomycete isolated from soil in Shouguan.</title>
        <authorList>
            <person name="Yang X."/>
        </authorList>
    </citation>
    <scope>NUCLEOTIDE SEQUENCE</scope>
    <source>
        <strain evidence="4">NEAU-A15</strain>
    </source>
</reference>
<dbReference type="GO" id="GO:0043456">
    <property type="term" value="P:regulation of pentose-phosphate shunt"/>
    <property type="evidence" value="ECO:0007669"/>
    <property type="project" value="TreeGrafter"/>
</dbReference>
<dbReference type="Gene3D" id="3.40.50.1240">
    <property type="entry name" value="Phosphoglycerate mutase-like"/>
    <property type="match status" value="1"/>
</dbReference>
<protein>
    <submittedName>
        <fullName evidence="4">Histidine phosphatase family protein</fullName>
    </submittedName>
</protein>
<feature type="active site" description="Tele-phosphohistidine intermediate" evidence="2">
    <location>
        <position position="8"/>
    </location>
</feature>
<name>A0A9X3P8S5_9ACTN</name>
<organism evidence="4 5">
    <name type="scientific">Glycomyces luteolus</name>
    <dbReference type="NCBI Taxonomy" id="2670330"/>
    <lineage>
        <taxon>Bacteria</taxon>
        <taxon>Bacillati</taxon>
        <taxon>Actinomycetota</taxon>
        <taxon>Actinomycetes</taxon>
        <taxon>Glycomycetales</taxon>
        <taxon>Glycomycetaceae</taxon>
        <taxon>Glycomyces</taxon>
    </lineage>
</organism>
<dbReference type="EMBL" id="JAPZVP010000005">
    <property type="protein sequence ID" value="MDA1359701.1"/>
    <property type="molecule type" value="Genomic_DNA"/>
</dbReference>
<evidence type="ECO:0000313" key="5">
    <source>
        <dbReference type="Proteomes" id="UP001146067"/>
    </source>
</evidence>
<dbReference type="PANTHER" id="PTHR46517">
    <property type="entry name" value="FRUCTOSE-2,6-BISPHOSPHATASE TIGAR"/>
    <property type="match status" value="1"/>
</dbReference>
<dbReference type="GO" id="GO:0045820">
    <property type="term" value="P:negative regulation of glycolytic process"/>
    <property type="evidence" value="ECO:0007669"/>
    <property type="project" value="TreeGrafter"/>
</dbReference>
<gene>
    <name evidence="4" type="ORF">O1R50_08710</name>
</gene>
<dbReference type="InterPro" id="IPR051695">
    <property type="entry name" value="Phosphoglycerate_Mutase"/>
</dbReference>
<dbReference type="Pfam" id="PF00300">
    <property type="entry name" value="His_Phos_1"/>
    <property type="match status" value="1"/>
</dbReference>
<comment type="caution">
    <text evidence="4">The sequence shown here is derived from an EMBL/GenBank/DDBJ whole genome shotgun (WGS) entry which is preliminary data.</text>
</comment>
<dbReference type="AlphaFoldDB" id="A0A9X3P8S5"/>
<feature type="binding site" evidence="3">
    <location>
        <position position="57"/>
    </location>
    <ligand>
        <name>substrate</name>
    </ligand>
</feature>
<dbReference type="InterPro" id="IPR029033">
    <property type="entry name" value="His_PPase_superfam"/>
</dbReference>
<evidence type="ECO:0000256" key="3">
    <source>
        <dbReference type="PIRSR" id="PIRSR613078-2"/>
    </source>
</evidence>
<dbReference type="GO" id="GO:0005829">
    <property type="term" value="C:cytosol"/>
    <property type="evidence" value="ECO:0007669"/>
    <property type="project" value="TreeGrafter"/>
</dbReference>
<dbReference type="GO" id="GO:0004331">
    <property type="term" value="F:fructose-2,6-bisphosphate 2-phosphatase activity"/>
    <property type="evidence" value="ECO:0007669"/>
    <property type="project" value="TreeGrafter"/>
</dbReference>
<feature type="active site" description="Proton donor/acceptor" evidence="2">
    <location>
        <position position="81"/>
    </location>
</feature>
<evidence type="ECO:0000256" key="1">
    <source>
        <dbReference type="ARBA" id="ARBA00022801"/>
    </source>
</evidence>
<proteinExistence type="predicted"/>
<sequence>MAITYETHSITEDNERGIATGHLPGRLSARGREVAAELGARYRAEPPDAVYTSDLRRAVETARIAFGDTGIPVLQDPRLRECDYGDLNGRPVAELAKVRSAHIDRPFPGGGQSYREVIEATREFLRDLVAERDGQRVVIIAHSANRWALHVLLGGEAIERLVNAPFNWQPGWHYTVTAGSIEEPVTGPGTADSAH</sequence>
<feature type="binding site" evidence="3">
    <location>
        <begin position="20"/>
        <end position="21"/>
    </location>
    <ligand>
        <name>substrate</name>
    </ligand>
</feature>
<evidence type="ECO:0000256" key="2">
    <source>
        <dbReference type="PIRSR" id="PIRSR613078-1"/>
    </source>
</evidence>
<keyword evidence="5" id="KW-1185">Reference proteome</keyword>
<dbReference type="CDD" id="cd07067">
    <property type="entry name" value="HP_PGM_like"/>
    <property type="match status" value="1"/>
</dbReference>
<evidence type="ECO:0000313" key="4">
    <source>
        <dbReference type="EMBL" id="MDA1359701.1"/>
    </source>
</evidence>
<dbReference type="InterPro" id="IPR013078">
    <property type="entry name" value="His_Pase_superF_clade-1"/>
</dbReference>